<proteinExistence type="predicted"/>
<dbReference type="AlphaFoldDB" id="A0A9N8H613"/>
<organism evidence="3 4">
    <name type="scientific">Seminavis robusta</name>
    <dbReference type="NCBI Taxonomy" id="568900"/>
    <lineage>
        <taxon>Eukaryota</taxon>
        <taxon>Sar</taxon>
        <taxon>Stramenopiles</taxon>
        <taxon>Ochrophyta</taxon>
        <taxon>Bacillariophyta</taxon>
        <taxon>Bacillariophyceae</taxon>
        <taxon>Bacillariophycidae</taxon>
        <taxon>Naviculales</taxon>
        <taxon>Naviculaceae</taxon>
        <taxon>Seminavis</taxon>
    </lineage>
</organism>
<feature type="compositionally biased region" description="Polar residues" evidence="2">
    <location>
        <begin position="41"/>
        <end position="61"/>
    </location>
</feature>
<feature type="coiled-coil region" evidence="1">
    <location>
        <begin position="228"/>
        <end position="255"/>
    </location>
</feature>
<keyword evidence="4" id="KW-1185">Reference proteome</keyword>
<keyword evidence="1" id="KW-0175">Coiled coil</keyword>
<feature type="compositionally biased region" description="Acidic residues" evidence="2">
    <location>
        <begin position="369"/>
        <end position="384"/>
    </location>
</feature>
<feature type="coiled-coil region" evidence="1">
    <location>
        <begin position="122"/>
        <end position="202"/>
    </location>
</feature>
<feature type="coiled-coil region" evidence="1">
    <location>
        <begin position="579"/>
        <end position="620"/>
    </location>
</feature>
<evidence type="ECO:0000256" key="1">
    <source>
        <dbReference type="SAM" id="Coils"/>
    </source>
</evidence>
<evidence type="ECO:0000313" key="4">
    <source>
        <dbReference type="Proteomes" id="UP001153069"/>
    </source>
</evidence>
<dbReference type="EMBL" id="CAICTM010000086">
    <property type="protein sequence ID" value="CAB9500590.1"/>
    <property type="molecule type" value="Genomic_DNA"/>
</dbReference>
<protein>
    <submittedName>
        <fullName evidence="3">Uncharacterized protein</fullName>
    </submittedName>
</protein>
<accession>A0A9N8H613</accession>
<comment type="caution">
    <text evidence="3">The sequence shown here is derived from an EMBL/GenBank/DDBJ whole genome shotgun (WGS) entry which is preliminary data.</text>
</comment>
<gene>
    <name evidence="3" type="ORF">SEMRO_87_G046090.1</name>
</gene>
<feature type="region of interest" description="Disordered" evidence="2">
    <location>
        <begin position="354"/>
        <end position="385"/>
    </location>
</feature>
<feature type="region of interest" description="Disordered" evidence="2">
    <location>
        <begin position="40"/>
        <end position="68"/>
    </location>
</feature>
<name>A0A9N8H613_9STRA</name>
<sequence length="711" mass="80893">MLESAEDVWKQVNLGVLRGEMQFIVEPPVKEPTYIYESRQELATSNKSHGGQDSAAANANIKNDRKEQLDQELTLQKSEEEKWTELSRKLEKKTKQAADHVVRLTTSLKVFRDELAKRSDRVTEVQEQLVDKQERAEAQMEKLQKDQIAQKEHAARATETAERAARGLKEMTKQKDRIEQRLKAAYRSLKPLEEKVQDLEVNLYGNNSLSGNQREYLKAEIQVERGHRDRVRTQIGQLETELEELVKECTSLTAKHALFQDEHKRRTLRAQSMETKIQEQQGFFKAQLEKFREQVDGVRNDRDAWEVKTLNMAEALDAKRIESQKLDVKLMLFKEQLTTVQAAVKRLDAMKLASMESSHRSVKSNRDEPDSEEDDDSDSDDEEEVVVKDPQFEQYVWQPPNAAVTSTATTVAKPVPKTVSPAPVVVKTTPKTIPAVIKPITPLPIVSPIKMSMPVVRVNHVAVKLDKPAVKQTTYQQVSVVKPTTAYSLPNEPSLAATLGELQRDLQHQKRFQQEHAIKMEKQYAQLASKVEGMNTGNDDAPAAKNVSNYDDMDSQLSALKLQIQKDAMRDAHDMRQLLQQMNHQCVHLATKLDGLTQEVKHRDAQNAQLEEKLKDKEAQYYEQMEFLRGEMQRQLERQQQVFADKISQAMIQMERVVTAHGTVSGNNNNMQDSMASLESLPPIAAQNEMTTTAYSMTSGIKVFGGPLFQK</sequence>
<dbReference type="Proteomes" id="UP001153069">
    <property type="component" value="Unassembled WGS sequence"/>
</dbReference>
<evidence type="ECO:0000256" key="2">
    <source>
        <dbReference type="SAM" id="MobiDB-lite"/>
    </source>
</evidence>
<evidence type="ECO:0000313" key="3">
    <source>
        <dbReference type="EMBL" id="CAB9500590.1"/>
    </source>
</evidence>
<reference evidence="3" key="1">
    <citation type="submission" date="2020-06" db="EMBL/GenBank/DDBJ databases">
        <authorList>
            <consortium name="Plant Systems Biology data submission"/>
        </authorList>
    </citation>
    <scope>NUCLEOTIDE SEQUENCE</scope>
    <source>
        <strain evidence="3">D6</strain>
    </source>
</reference>